<sequence length="68" mass="8286">MKSDDYVKFLTEQFVKYMNQPRNERKQRRASRKQHRGPMLNEWFGLIPAAMAHTFHRLKKIPKARSRK</sequence>
<accession>A0ABV9GI61</accession>
<gene>
    <name evidence="1" type="ORF">ACFO4N_04440</name>
</gene>
<dbReference type="EMBL" id="JBHSFW010000001">
    <property type="protein sequence ID" value="MFC4617977.1"/>
    <property type="molecule type" value="Genomic_DNA"/>
</dbReference>
<dbReference type="Pfam" id="PF14038">
    <property type="entry name" value="YqzE"/>
    <property type="match status" value="1"/>
</dbReference>
<organism evidence="1 2">
    <name type="scientific">Camelliibacillus cellulosilyticus</name>
    <dbReference type="NCBI Taxonomy" id="2174486"/>
    <lineage>
        <taxon>Bacteria</taxon>
        <taxon>Bacillati</taxon>
        <taxon>Bacillota</taxon>
        <taxon>Bacilli</taxon>
        <taxon>Bacillales</taxon>
        <taxon>Sporolactobacillaceae</taxon>
        <taxon>Camelliibacillus</taxon>
    </lineage>
</organism>
<evidence type="ECO:0000313" key="2">
    <source>
        <dbReference type="Proteomes" id="UP001596022"/>
    </source>
</evidence>
<protein>
    <submittedName>
        <fullName evidence="1">YqzE family protein</fullName>
    </submittedName>
</protein>
<dbReference type="Proteomes" id="UP001596022">
    <property type="component" value="Unassembled WGS sequence"/>
</dbReference>
<comment type="caution">
    <text evidence="1">The sequence shown here is derived from an EMBL/GenBank/DDBJ whole genome shotgun (WGS) entry which is preliminary data.</text>
</comment>
<proteinExistence type="predicted"/>
<name>A0ABV9GI61_9BACL</name>
<reference evidence="2" key="1">
    <citation type="journal article" date="2019" name="Int. J. Syst. Evol. Microbiol.">
        <title>The Global Catalogue of Microorganisms (GCM) 10K type strain sequencing project: providing services to taxonomists for standard genome sequencing and annotation.</title>
        <authorList>
            <consortium name="The Broad Institute Genomics Platform"/>
            <consortium name="The Broad Institute Genome Sequencing Center for Infectious Disease"/>
            <person name="Wu L."/>
            <person name="Ma J."/>
        </authorList>
    </citation>
    <scope>NUCLEOTIDE SEQUENCE [LARGE SCALE GENOMIC DNA]</scope>
    <source>
        <strain evidence="2">CGMCC 1.16306</strain>
    </source>
</reference>
<keyword evidence="2" id="KW-1185">Reference proteome</keyword>
<dbReference type="InterPro" id="IPR025622">
    <property type="entry name" value="YqzE"/>
</dbReference>
<dbReference type="RefSeq" id="WP_376844987.1">
    <property type="nucleotide sequence ID" value="NZ_JBHSFW010000001.1"/>
</dbReference>
<evidence type="ECO:0000313" key="1">
    <source>
        <dbReference type="EMBL" id="MFC4617977.1"/>
    </source>
</evidence>